<feature type="region of interest" description="Disordered" evidence="1">
    <location>
        <begin position="186"/>
        <end position="233"/>
    </location>
</feature>
<organism evidence="4">
    <name type="scientific">Echinostoma caproni</name>
    <dbReference type="NCBI Taxonomy" id="27848"/>
    <lineage>
        <taxon>Eukaryota</taxon>
        <taxon>Metazoa</taxon>
        <taxon>Spiralia</taxon>
        <taxon>Lophotrochozoa</taxon>
        <taxon>Platyhelminthes</taxon>
        <taxon>Trematoda</taxon>
        <taxon>Digenea</taxon>
        <taxon>Plagiorchiida</taxon>
        <taxon>Echinostomata</taxon>
        <taxon>Echinostomatoidea</taxon>
        <taxon>Echinostomatidae</taxon>
        <taxon>Echinostoma</taxon>
    </lineage>
</organism>
<accession>A0A183ACN9</accession>
<dbReference type="OrthoDB" id="6279688at2759"/>
<keyword evidence="3" id="KW-1185">Reference proteome</keyword>
<dbReference type="Proteomes" id="UP000272942">
    <property type="component" value="Unassembled WGS sequence"/>
</dbReference>
<gene>
    <name evidence="2" type="ORF">ECPE_LOCUS4724</name>
</gene>
<evidence type="ECO:0000256" key="1">
    <source>
        <dbReference type="SAM" id="MobiDB-lite"/>
    </source>
</evidence>
<reference evidence="4" key="1">
    <citation type="submission" date="2016-06" db="UniProtKB">
        <authorList>
            <consortium name="WormBaseParasite"/>
        </authorList>
    </citation>
    <scope>IDENTIFICATION</scope>
</reference>
<evidence type="ECO:0000313" key="3">
    <source>
        <dbReference type="Proteomes" id="UP000272942"/>
    </source>
</evidence>
<dbReference type="EMBL" id="UZAN01041580">
    <property type="protein sequence ID" value="VDP73482.1"/>
    <property type="molecule type" value="Genomic_DNA"/>
</dbReference>
<feature type="compositionally biased region" description="Polar residues" evidence="1">
    <location>
        <begin position="141"/>
        <end position="151"/>
    </location>
</feature>
<protein>
    <submittedName>
        <fullName evidence="2 4">Uncharacterized protein</fullName>
    </submittedName>
</protein>
<dbReference type="WBParaSite" id="ECPE_0000473601-mRNA-1">
    <property type="protein sequence ID" value="ECPE_0000473601-mRNA-1"/>
    <property type="gene ID" value="ECPE_0000473601"/>
</dbReference>
<feature type="compositionally biased region" description="Basic and acidic residues" evidence="1">
    <location>
        <begin position="214"/>
        <end position="228"/>
    </location>
</feature>
<evidence type="ECO:0000313" key="4">
    <source>
        <dbReference type="WBParaSite" id="ECPE_0000473601-mRNA-1"/>
    </source>
</evidence>
<reference evidence="2 3" key="2">
    <citation type="submission" date="2018-11" db="EMBL/GenBank/DDBJ databases">
        <authorList>
            <consortium name="Pathogen Informatics"/>
        </authorList>
    </citation>
    <scope>NUCLEOTIDE SEQUENCE [LARGE SCALE GENOMIC DNA]</scope>
    <source>
        <strain evidence="2 3">Egypt</strain>
    </source>
</reference>
<name>A0A183ACN9_9TREM</name>
<evidence type="ECO:0000313" key="2">
    <source>
        <dbReference type="EMBL" id="VDP73482.1"/>
    </source>
</evidence>
<dbReference type="AlphaFoldDB" id="A0A183ACN9"/>
<proteinExistence type="predicted"/>
<feature type="compositionally biased region" description="Low complexity" evidence="1">
    <location>
        <begin position="118"/>
        <end position="127"/>
    </location>
</feature>
<feature type="region of interest" description="Disordered" evidence="1">
    <location>
        <begin position="107"/>
        <end position="163"/>
    </location>
</feature>
<sequence>MAYDVSQATLETVFRISIGKLRVLHNSAQPSVNTQVLRTSQLKDISASQRTVGSPRTTPPTASTANRLLRSLLITRLARKVRSQLMVQQTETRGTPECTTATDTTVTSTTCVDNQSDPTSPESSTSECNMNSDSPCFPDTPFTTDSHSDMTSNRKRLSPPEDCTDHIAAKLPCSRTDFVHPVESQVHNSDVAKENRHDPAPHSPSAPERRSRKTDHPLRDLSPVDRIPDPTTVPRLVMNSRVSQVVVTVTSPEQSDVCHIQPSNTVAHLATLPYRLLPGVS</sequence>
<feature type="compositionally biased region" description="Basic and acidic residues" evidence="1">
    <location>
        <begin position="190"/>
        <end position="200"/>
    </location>
</feature>